<sequence length="92" mass="10409">MKFSVISIYPISISTSLLATNCRFSWESGSVGVEYLFMGNGSRDGLRPGFGDRRQIAEGNHEFIYVSIDQLNAKPQLDTRSGRYRQRYAVPK</sequence>
<dbReference type="Proteomes" id="UP000661112">
    <property type="component" value="Unassembled WGS sequence"/>
</dbReference>
<keyword evidence="2" id="KW-1185">Reference proteome</keyword>
<comment type="caution">
    <text evidence="1">The sequence shown here is derived from an EMBL/GenBank/DDBJ whole genome shotgun (WGS) entry which is preliminary data.</text>
</comment>
<proteinExistence type="predicted"/>
<reference evidence="1 2" key="1">
    <citation type="journal article" date="2020" name="ISME J.">
        <title>Comparative genomics reveals insights into cyanobacterial evolution and habitat adaptation.</title>
        <authorList>
            <person name="Chen M.Y."/>
            <person name="Teng W.K."/>
            <person name="Zhao L."/>
            <person name="Hu C.X."/>
            <person name="Zhou Y.K."/>
            <person name="Han B.P."/>
            <person name="Song L.R."/>
            <person name="Shu W.S."/>
        </authorList>
    </citation>
    <scope>NUCLEOTIDE SEQUENCE [LARGE SCALE GENOMIC DNA]</scope>
    <source>
        <strain evidence="1 2">FACHB-119</strain>
    </source>
</reference>
<evidence type="ECO:0000313" key="2">
    <source>
        <dbReference type="Proteomes" id="UP000661112"/>
    </source>
</evidence>
<name>A0ABR8DAS7_9NOST</name>
<accession>A0ABR8DAS7</accession>
<evidence type="ECO:0000313" key="1">
    <source>
        <dbReference type="EMBL" id="MBD2504300.1"/>
    </source>
</evidence>
<organism evidence="1 2">
    <name type="scientific">Anabaena azotica FACHB-119</name>
    <dbReference type="NCBI Taxonomy" id="947527"/>
    <lineage>
        <taxon>Bacteria</taxon>
        <taxon>Bacillati</taxon>
        <taxon>Cyanobacteriota</taxon>
        <taxon>Cyanophyceae</taxon>
        <taxon>Nostocales</taxon>
        <taxon>Nostocaceae</taxon>
        <taxon>Anabaena</taxon>
        <taxon>Anabaena azotica</taxon>
    </lineage>
</organism>
<protein>
    <submittedName>
        <fullName evidence="1">Uncharacterized protein</fullName>
    </submittedName>
</protein>
<gene>
    <name evidence="1" type="ORF">H6G83_27445</name>
</gene>
<dbReference type="EMBL" id="JACJSG010000048">
    <property type="protein sequence ID" value="MBD2504300.1"/>
    <property type="molecule type" value="Genomic_DNA"/>
</dbReference>
<dbReference type="RefSeq" id="WP_190477950.1">
    <property type="nucleotide sequence ID" value="NZ_JACJSG010000048.1"/>
</dbReference>